<feature type="transmembrane region" description="Helical" evidence="7">
    <location>
        <begin position="365"/>
        <end position="387"/>
    </location>
</feature>
<evidence type="ECO:0000256" key="5">
    <source>
        <dbReference type="ARBA" id="ARBA00022989"/>
    </source>
</evidence>
<comment type="subcellular location">
    <subcellularLocation>
        <location evidence="1">Cell membrane</location>
        <topology evidence="1">Multi-pass membrane protein</topology>
    </subcellularLocation>
</comment>
<feature type="transmembrane region" description="Helical" evidence="7">
    <location>
        <begin position="278"/>
        <end position="297"/>
    </location>
</feature>
<evidence type="ECO:0000259" key="8">
    <source>
        <dbReference type="PROSITE" id="PS50850"/>
    </source>
</evidence>
<evidence type="ECO:0000256" key="6">
    <source>
        <dbReference type="ARBA" id="ARBA00023136"/>
    </source>
</evidence>
<dbReference type="InterPro" id="IPR036259">
    <property type="entry name" value="MFS_trans_sf"/>
</dbReference>
<organism evidence="9 10">
    <name type="scientific">Paenibacillus thailandensis</name>
    <dbReference type="NCBI Taxonomy" id="393250"/>
    <lineage>
        <taxon>Bacteria</taxon>
        <taxon>Bacillati</taxon>
        <taxon>Bacillota</taxon>
        <taxon>Bacilli</taxon>
        <taxon>Bacillales</taxon>
        <taxon>Paenibacillaceae</taxon>
        <taxon>Paenibacillus</taxon>
    </lineage>
</organism>
<dbReference type="RefSeq" id="WP_379272400.1">
    <property type="nucleotide sequence ID" value="NZ_JBHUGT010000010.1"/>
</dbReference>
<evidence type="ECO:0000256" key="4">
    <source>
        <dbReference type="ARBA" id="ARBA00022692"/>
    </source>
</evidence>
<feature type="domain" description="Major facilitator superfamily (MFS) profile" evidence="8">
    <location>
        <begin position="4"/>
        <end position="394"/>
    </location>
</feature>
<feature type="transmembrane region" description="Helical" evidence="7">
    <location>
        <begin position="156"/>
        <end position="173"/>
    </location>
</feature>
<proteinExistence type="inferred from homology"/>
<protein>
    <submittedName>
        <fullName evidence="9">MFS transporter</fullName>
    </submittedName>
</protein>
<dbReference type="InterPro" id="IPR020846">
    <property type="entry name" value="MFS_dom"/>
</dbReference>
<comment type="similarity">
    <text evidence="2">Belongs to the major facilitator superfamily.</text>
</comment>
<feature type="transmembrane region" description="Helical" evidence="7">
    <location>
        <begin position="70"/>
        <end position="88"/>
    </location>
</feature>
<keyword evidence="4 7" id="KW-0812">Transmembrane</keyword>
<feature type="transmembrane region" description="Helical" evidence="7">
    <location>
        <begin position="303"/>
        <end position="324"/>
    </location>
</feature>
<accession>A0ABW5QX98</accession>
<comment type="caution">
    <text evidence="9">The sequence shown here is derived from an EMBL/GenBank/DDBJ whole genome shotgun (WGS) entry which is preliminary data.</text>
</comment>
<dbReference type="InterPro" id="IPR011701">
    <property type="entry name" value="MFS"/>
</dbReference>
<keyword evidence="6 7" id="KW-0472">Membrane</keyword>
<evidence type="ECO:0000256" key="2">
    <source>
        <dbReference type="ARBA" id="ARBA00008335"/>
    </source>
</evidence>
<evidence type="ECO:0000256" key="7">
    <source>
        <dbReference type="SAM" id="Phobius"/>
    </source>
</evidence>
<dbReference type="InterPro" id="IPR051788">
    <property type="entry name" value="MFS_Transporter"/>
</dbReference>
<evidence type="ECO:0000256" key="3">
    <source>
        <dbReference type="ARBA" id="ARBA00022448"/>
    </source>
</evidence>
<keyword evidence="3" id="KW-0813">Transport</keyword>
<name>A0ABW5QX98_9BACL</name>
<feature type="transmembrane region" description="Helical" evidence="7">
    <location>
        <begin position="39"/>
        <end position="58"/>
    </location>
</feature>
<keyword evidence="10" id="KW-1185">Reference proteome</keyword>
<dbReference type="PANTHER" id="PTHR23514:SF3">
    <property type="entry name" value="BYPASS OF STOP CODON PROTEIN 6"/>
    <property type="match status" value="1"/>
</dbReference>
<feature type="transmembrane region" description="Helical" evidence="7">
    <location>
        <begin position="246"/>
        <end position="266"/>
    </location>
</feature>
<dbReference type="Proteomes" id="UP001597493">
    <property type="component" value="Unassembled WGS sequence"/>
</dbReference>
<dbReference type="EMBL" id="JBHUMY010000010">
    <property type="protein sequence ID" value="MFD2660671.1"/>
    <property type="molecule type" value="Genomic_DNA"/>
</dbReference>
<gene>
    <name evidence="9" type="ORF">ACFSW5_10470</name>
</gene>
<keyword evidence="5 7" id="KW-1133">Transmembrane helix</keyword>
<feature type="transmembrane region" description="Helical" evidence="7">
    <location>
        <begin position="336"/>
        <end position="353"/>
    </location>
</feature>
<feature type="transmembrane region" description="Helical" evidence="7">
    <location>
        <begin position="131"/>
        <end position="150"/>
    </location>
</feature>
<evidence type="ECO:0000256" key="1">
    <source>
        <dbReference type="ARBA" id="ARBA00004651"/>
    </source>
</evidence>
<sequence>MKKIIWIGCLSYFLIGLAHVVLGSVLPVLLQHYGKEYSEGGTLIFAQFAGFLVGVLLSPAINRRMGKRNTLLLSIAVLLAAELLYAALPPWGFLYAIAPAAGFGFGVIEAVIGTIIISAIKEKSAIAMSRLEVLFGVGAMLMPLVASLLISAGYWRFSFAVIAVFAAVAFVLWQRGSFGELSRVLDEKEAKTTAGEAQVRSFVYRGKDRVALVLFIVFFFIYVGTEMSLANFMPAMFISKLGMNEASAALSVTCFWIAMSFARLFAGYIAEKFRYKVYLLYSCFATVILFAVLPLAGQVWSSFAVVLLLGLAMSGIFSIALVFVSKLIPGSEETTPSLMIASGGVGGAVLPLVTGWSLDHMTVNLSIWMLAVFSAGLLAIMAVAYRWERVAQSGERVQPSHSKA</sequence>
<reference evidence="10" key="1">
    <citation type="journal article" date="2019" name="Int. J. Syst. Evol. Microbiol.">
        <title>The Global Catalogue of Microorganisms (GCM) 10K type strain sequencing project: providing services to taxonomists for standard genome sequencing and annotation.</title>
        <authorList>
            <consortium name="The Broad Institute Genomics Platform"/>
            <consortium name="The Broad Institute Genome Sequencing Center for Infectious Disease"/>
            <person name="Wu L."/>
            <person name="Ma J."/>
        </authorList>
    </citation>
    <scope>NUCLEOTIDE SEQUENCE [LARGE SCALE GENOMIC DNA]</scope>
    <source>
        <strain evidence="10">TISTR 1827</strain>
    </source>
</reference>
<evidence type="ECO:0000313" key="9">
    <source>
        <dbReference type="EMBL" id="MFD2660671.1"/>
    </source>
</evidence>
<evidence type="ECO:0000313" key="10">
    <source>
        <dbReference type="Proteomes" id="UP001597493"/>
    </source>
</evidence>
<dbReference type="Gene3D" id="1.20.1250.20">
    <property type="entry name" value="MFS general substrate transporter like domains"/>
    <property type="match status" value="2"/>
</dbReference>
<dbReference type="PANTHER" id="PTHR23514">
    <property type="entry name" value="BYPASS OF STOP CODON PROTEIN 6"/>
    <property type="match status" value="1"/>
</dbReference>
<feature type="transmembrane region" description="Helical" evidence="7">
    <location>
        <begin position="210"/>
        <end position="234"/>
    </location>
</feature>
<feature type="transmembrane region" description="Helical" evidence="7">
    <location>
        <begin position="94"/>
        <end position="119"/>
    </location>
</feature>
<dbReference type="Pfam" id="PF07690">
    <property type="entry name" value="MFS_1"/>
    <property type="match status" value="1"/>
</dbReference>
<dbReference type="PROSITE" id="PS50850">
    <property type="entry name" value="MFS"/>
    <property type="match status" value="1"/>
</dbReference>
<dbReference type="SUPFAM" id="SSF103473">
    <property type="entry name" value="MFS general substrate transporter"/>
    <property type="match status" value="1"/>
</dbReference>